<dbReference type="EMBL" id="JAROAS010000082">
    <property type="protein sequence ID" value="MED4130733.1"/>
    <property type="molecule type" value="Genomic_DNA"/>
</dbReference>
<protein>
    <submittedName>
        <fullName evidence="1">Kinase</fullName>
    </submittedName>
</protein>
<reference evidence="1 2" key="1">
    <citation type="submission" date="2023-03" db="EMBL/GenBank/DDBJ databases">
        <title>Bacillus Genome Sequencing.</title>
        <authorList>
            <person name="Dunlap C."/>
        </authorList>
    </citation>
    <scope>NUCLEOTIDE SEQUENCE [LARGE SCALE GENOMIC DNA]</scope>
    <source>
        <strain evidence="1 2">B-4107</strain>
    </source>
</reference>
<accession>A0ABU6NTK3</accession>
<keyword evidence="1" id="KW-0808">Transferase</keyword>
<name>A0ABU6NTK3_9BACI</name>
<dbReference type="RefSeq" id="WP_328239294.1">
    <property type="nucleotide sequence ID" value="NZ_JAROAS010000082.1"/>
</dbReference>
<organism evidence="1 2">
    <name type="scientific">Shouchella miscanthi</name>
    <dbReference type="NCBI Taxonomy" id="2598861"/>
    <lineage>
        <taxon>Bacteria</taxon>
        <taxon>Bacillati</taxon>
        <taxon>Bacillota</taxon>
        <taxon>Bacilli</taxon>
        <taxon>Bacillales</taxon>
        <taxon>Bacillaceae</taxon>
        <taxon>Shouchella</taxon>
    </lineage>
</organism>
<dbReference type="InterPro" id="IPR027417">
    <property type="entry name" value="P-loop_NTPase"/>
</dbReference>
<comment type="caution">
    <text evidence="1">The sequence shown here is derived from an EMBL/GenBank/DDBJ whole genome shotgun (WGS) entry which is preliminary data.</text>
</comment>
<evidence type="ECO:0000313" key="2">
    <source>
        <dbReference type="Proteomes" id="UP001341820"/>
    </source>
</evidence>
<keyword evidence="1" id="KW-0418">Kinase</keyword>
<dbReference type="Pfam" id="PF13671">
    <property type="entry name" value="AAA_33"/>
    <property type="match status" value="1"/>
</dbReference>
<dbReference type="NCBIfam" id="NF005255">
    <property type="entry name" value="PRK06762.2-2"/>
    <property type="match status" value="1"/>
</dbReference>
<evidence type="ECO:0000313" key="1">
    <source>
        <dbReference type="EMBL" id="MED4130733.1"/>
    </source>
</evidence>
<dbReference type="SUPFAM" id="SSF52540">
    <property type="entry name" value="P-loop containing nucleoside triphosphate hydrolases"/>
    <property type="match status" value="1"/>
</dbReference>
<sequence length="165" mass="19225">MKTKLIILRGNSGSGKTTIAKCLQNHLGQGTLLVSQDVVRRDMLKVHDRDGNPSIDLIYRIAEYGKGKCEFVIVEGILNKSRYGKMLKNLIRYYNQEAHTYYFDLTFEETVERHNTRTKKAEFGEESLRAWWTAKDYLEVQGEMLFTNDMSQKEVLKQILNQIQK</sequence>
<dbReference type="NCBIfam" id="NF005251">
    <property type="entry name" value="PRK06762.1-1"/>
    <property type="match status" value="1"/>
</dbReference>
<dbReference type="Proteomes" id="UP001341820">
    <property type="component" value="Unassembled WGS sequence"/>
</dbReference>
<gene>
    <name evidence="1" type="ORF">P5F74_21720</name>
</gene>
<proteinExistence type="predicted"/>
<dbReference type="NCBIfam" id="NF005253">
    <property type="entry name" value="PRK06762.1-4"/>
    <property type="match status" value="1"/>
</dbReference>
<dbReference type="GO" id="GO:0016301">
    <property type="term" value="F:kinase activity"/>
    <property type="evidence" value="ECO:0007669"/>
    <property type="project" value="UniProtKB-KW"/>
</dbReference>
<keyword evidence="2" id="KW-1185">Reference proteome</keyword>
<dbReference type="Gene3D" id="3.40.50.300">
    <property type="entry name" value="P-loop containing nucleotide triphosphate hydrolases"/>
    <property type="match status" value="1"/>
</dbReference>